<dbReference type="RefSeq" id="WP_284361839.1">
    <property type="nucleotide sequence ID" value="NZ_BSNI01000001.1"/>
</dbReference>
<dbReference type="SUPFAM" id="SSF56112">
    <property type="entry name" value="Protein kinase-like (PK-like)"/>
    <property type="match status" value="1"/>
</dbReference>
<dbReference type="InterPro" id="IPR011009">
    <property type="entry name" value="Kinase-like_dom_sf"/>
</dbReference>
<sequence length="281" mass="31457">MQTKLSTHMSILDELNLSNATFVEETNIAQIWRVVQSNGEAAALKIYHNESMRDDAFGFAFLKLCDGQASAKVIYVAEKVGLTEWLEGPSLGNMVRAGQDKEASFKLVEVANKLHAVQINVPDRFPDLHSLFGTLHKLQFASDVPKREAQLLSCARELSKELLETQQNICALHGDLHHDNIRLGTRGYCAFDARGVVGEKTFELANAFRNPKGAQRIVFDPERIRYLAQIWSERFAVDRRRLLQWAAAKCALSIAWRSKGMFESDGEIELLALLLGAAEQA</sequence>
<protein>
    <submittedName>
        <fullName evidence="1">Streptomycin 3''-phosphotransferase</fullName>
    </submittedName>
</protein>
<evidence type="ECO:0000313" key="2">
    <source>
        <dbReference type="Proteomes" id="UP001161405"/>
    </source>
</evidence>
<comment type="caution">
    <text evidence="1">The sequence shown here is derived from an EMBL/GenBank/DDBJ whole genome shotgun (WGS) entry which is preliminary data.</text>
</comment>
<dbReference type="Proteomes" id="UP001161405">
    <property type="component" value="Unassembled WGS sequence"/>
</dbReference>
<organism evidence="1 2">
    <name type="scientific">Maritalea porphyrae</name>
    <dbReference type="NCBI Taxonomy" id="880732"/>
    <lineage>
        <taxon>Bacteria</taxon>
        <taxon>Pseudomonadati</taxon>
        <taxon>Pseudomonadota</taxon>
        <taxon>Alphaproteobacteria</taxon>
        <taxon>Hyphomicrobiales</taxon>
        <taxon>Devosiaceae</taxon>
        <taxon>Maritalea</taxon>
    </lineage>
</organism>
<reference evidence="1" key="1">
    <citation type="journal article" date="2014" name="Int. J. Syst. Evol. Microbiol.">
        <title>Complete genome of a new Firmicutes species belonging to the dominant human colonic microbiota ('Ruminococcus bicirculans') reveals two chromosomes and a selective capacity to utilize plant glucans.</title>
        <authorList>
            <consortium name="NISC Comparative Sequencing Program"/>
            <person name="Wegmann U."/>
            <person name="Louis P."/>
            <person name="Goesmann A."/>
            <person name="Henrissat B."/>
            <person name="Duncan S.H."/>
            <person name="Flint H.J."/>
        </authorList>
    </citation>
    <scope>NUCLEOTIDE SEQUENCE</scope>
    <source>
        <strain evidence="1">NBRC 107169</strain>
    </source>
</reference>
<dbReference type="EMBL" id="BSNI01000001">
    <property type="protein sequence ID" value="GLQ16288.1"/>
    <property type="molecule type" value="Genomic_DNA"/>
</dbReference>
<reference evidence="1" key="2">
    <citation type="submission" date="2023-01" db="EMBL/GenBank/DDBJ databases">
        <title>Draft genome sequence of Maritalea porphyrae strain NBRC 107169.</title>
        <authorList>
            <person name="Sun Q."/>
            <person name="Mori K."/>
        </authorList>
    </citation>
    <scope>NUCLEOTIDE SEQUENCE</scope>
    <source>
        <strain evidence="1">NBRC 107169</strain>
    </source>
</reference>
<keyword evidence="2" id="KW-1185">Reference proteome</keyword>
<dbReference type="Pfam" id="PF04655">
    <property type="entry name" value="APH_6_hur"/>
    <property type="match status" value="1"/>
</dbReference>
<dbReference type="InterPro" id="IPR006748">
    <property type="entry name" value="NH2Glyco/OHUrea_AB-resist_kin"/>
</dbReference>
<proteinExistence type="predicted"/>
<name>A0ABQ5ULY8_9HYPH</name>
<gene>
    <name evidence="1" type="primary">str</name>
    <name evidence="1" type="ORF">GCM10007879_05370</name>
</gene>
<evidence type="ECO:0000313" key="1">
    <source>
        <dbReference type="EMBL" id="GLQ16288.1"/>
    </source>
</evidence>
<accession>A0ABQ5ULY8</accession>